<proteinExistence type="predicted"/>
<evidence type="ECO:0000313" key="2">
    <source>
        <dbReference type="Proteomes" id="UP000027120"/>
    </source>
</evidence>
<dbReference type="Proteomes" id="UP000027120">
    <property type="component" value="Unassembled WGS sequence"/>
</dbReference>
<evidence type="ECO:0000313" key="1">
    <source>
        <dbReference type="EMBL" id="KDO69437.1"/>
    </source>
</evidence>
<name>A0A067G144_CITSI</name>
<dbReference type="EMBL" id="KK784892">
    <property type="protein sequence ID" value="KDO69437.1"/>
    <property type="molecule type" value="Genomic_DNA"/>
</dbReference>
<reference evidence="1 2" key="1">
    <citation type="submission" date="2014-04" db="EMBL/GenBank/DDBJ databases">
        <authorList>
            <consortium name="International Citrus Genome Consortium"/>
            <person name="Gmitter F."/>
            <person name="Chen C."/>
            <person name="Farmerie W."/>
            <person name="Harkins T."/>
            <person name="Desany B."/>
            <person name="Mohiuddin M."/>
            <person name="Kodira C."/>
            <person name="Borodovsky M."/>
            <person name="Lomsadze A."/>
            <person name="Burns P."/>
            <person name="Jenkins J."/>
            <person name="Prochnik S."/>
            <person name="Shu S."/>
            <person name="Chapman J."/>
            <person name="Pitluck S."/>
            <person name="Schmutz J."/>
            <person name="Rokhsar D."/>
        </authorList>
    </citation>
    <scope>NUCLEOTIDE SEQUENCE</scope>
</reference>
<dbReference type="AlphaFoldDB" id="A0A067G144"/>
<dbReference type="PANTHER" id="PTHR36795:SF3">
    <property type="match status" value="1"/>
</dbReference>
<accession>A0A067G144</accession>
<keyword evidence="2" id="KW-1185">Reference proteome</keyword>
<gene>
    <name evidence="1" type="ORF">CISIN_1g040269mg</name>
</gene>
<organism evidence="1 2">
    <name type="scientific">Citrus sinensis</name>
    <name type="common">Sweet orange</name>
    <name type="synonym">Citrus aurantium var. sinensis</name>
    <dbReference type="NCBI Taxonomy" id="2711"/>
    <lineage>
        <taxon>Eukaryota</taxon>
        <taxon>Viridiplantae</taxon>
        <taxon>Streptophyta</taxon>
        <taxon>Embryophyta</taxon>
        <taxon>Tracheophyta</taxon>
        <taxon>Spermatophyta</taxon>
        <taxon>Magnoliopsida</taxon>
        <taxon>eudicotyledons</taxon>
        <taxon>Gunneridae</taxon>
        <taxon>Pentapetalae</taxon>
        <taxon>rosids</taxon>
        <taxon>malvids</taxon>
        <taxon>Sapindales</taxon>
        <taxon>Rutaceae</taxon>
        <taxon>Aurantioideae</taxon>
        <taxon>Citrus</taxon>
    </lineage>
</organism>
<dbReference type="PANTHER" id="PTHR36795">
    <property type="entry name" value="OS01G0938400 PROTEIN"/>
    <property type="match status" value="1"/>
</dbReference>
<sequence>MASVSKFSYQRLRYDYGWLFGQEAEETAFGKKRKSSRFRKFTVRRRPKLRIPGLRRFLKKRIRFFSKVKVSWKRAIKRLKNGQVHLNDLFGGNYLLMQVNVPTSLSLSCGQRAFVP</sequence>
<protein>
    <submittedName>
        <fullName evidence="1">Uncharacterized protein</fullName>
    </submittedName>
</protein>